<accession>A0A1W0WJ20</accession>
<reference evidence="3" key="1">
    <citation type="submission" date="2017-01" db="EMBL/GenBank/DDBJ databases">
        <title>Comparative genomics of anhydrobiosis in the tardigrade Hypsibius dujardini.</title>
        <authorList>
            <person name="Yoshida Y."/>
            <person name="Koutsovoulos G."/>
            <person name="Laetsch D."/>
            <person name="Stevens L."/>
            <person name="Kumar S."/>
            <person name="Horikawa D."/>
            <person name="Ishino K."/>
            <person name="Komine S."/>
            <person name="Tomita M."/>
            <person name="Blaxter M."/>
            <person name="Arakawa K."/>
        </authorList>
    </citation>
    <scope>NUCLEOTIDE SEQUENCE [LARGE SCALE GENOMIC DNA]</scope>
    <source>
        <strain evidence="3">Z151</strain>
    </source>
</reference>
<dbReference type="AlphaFoldDB" id="A0A1W0WJ20"/>
<evidence type="ECO:0000313" key="2">
    <source>
        <dbReference type="EMBL" id="OQV15157.1"/>
    </source>
</evidence>
<name>A0A1W0WJ20_HYPEX</name>
<feature type="signal peptide" evidence="1">
    <location>
        <begin position="1"/>
        <end position="18"/>
    </location>
</feature>
<feature type="chain" id="PRO_5012732165" evidence="1">
    <location>
        <begin position="19"/>
        <end position="538"/>
    </location>
</feature>
<keyword evidence="3" id="KW-1185">Reference proteome</keyword>
<dbReference type="Proteomes" id="UP000192578">
    <property type="component" value="Unassembled WGS sequence"/>
</dbReference>
<sequence length="538" mass="60730">MLQLRLLFMGLLFSSVMTLEFSDLFAGPSNDSRLINEIQVNEIRLSDQDQKGSDGWGQLEVQPKAFISAVYQGTFGVNIYRQENEPDHMVAQFYFSPALVLDPRSATCAFNNFNKRHEVTFTAIMYDDGFKQFVYDAITAKIGAAVPRHNVRILPVESIRIDSNDVSNDYEVMNQWISYANQPALVPFRLRFLRSEPCIETAANIGHFAPQFVLDMVVYYSLQTQRSSRRRIQIRAEHVQSGNLFSSLEQKLPGKDIVYLQSDDVKQLTQEIATDVMATEVTDGEFVSHDQSLSISNLLTSLLKIREQSTANFDAQMWESVFWNDDNARPDRVTSTLNDLYAKSNEHVQSIIKTQVSTESSGGGSAGFTFFGLFSANAAGNGASKKLTTEELENLYTLLTEHKNVTQWQGEAFVPKPLQLSRTNLAALRATNVITSVQVQVAQTVSELNTRLNLLDSGASVSAMVLQRDKIHQLQLEMADQARRLQLERADYVTRLNQLDVRVEVTGTIRMVHSQVIPQGWLRWWFAATTMGFSKNEF</sequence>
<comment type="caution">
    <text evidence="2">The sequence shown here is derived from an EMBL/GenBank/DDBJ whole genome shotgun (WGS) entry which is preliminary data.</text>
</comment>
<protein>
    <submittedName>
        <fullName evidence="2">Uncharacterized protein</fullName>
    </submittedName>
</protein>
<gene>
    <name evidence="2" type="ORF">BV898_10671</name>
</gene>
<evidence type="ECO:0000256" key="1">
    <source>
        <dbReference type="SAM" id="SignalP"/>
    </source>
</evidence>
<dbReference type="EMBL" id="MTYJ01000093">
    <property type="protein sequence ID" value="OQV15157.1"/>
    <property type="molecule type" value="Genomic_DNA"/>
</dbReference>
<dbReference type="OrthoDB" id="9889709at2759"/>
<proteinExistence type="predicted"/>
<evidence type="ECO:0000313" key="3">
    <source>
        <dbReference type="Proteomes" id="UP000192578"/>
    </source>
</evidence>
<keyword evidence="1" id="KW-0732">Signal</keyword>
<organism evidence="2 3">
    <name type="scientific">Hypsibius exemplaris</name>
    <name type="common">Freshwater tardigrade</name>
    <dbReference type="NCBI Taxonomy" id="2072580"/>
    <lineage>
        <taxon>Eukaryota</taxon>
        <taxon>Metazoa</taxon>
        <taxon>Ecdysozoa</taxon>
        <taxon>Tardigrada</taxon>
        <taxon>Eutardigrada</taxon>
        <taxon>Parachela</taxon>
        <taxon>Hypsibioidea</taxon>
        <taxon>Hypsibiidae</taxon>
        <taxon>Hypsibius</taxon>
    </lineage>
</organism>